<dbReference type="PANTHER" id="PTHR22168:SF8">
    <property type="entry name" value="TRANSMEMBRANE PROTEIN 26"/>
    <property type="match status" value="1"/>
</dbReference>
<gene>
    <name evidence="3" type="ORF">BaRGS_00011960</name>
</gene>
<dbReference type="Proteomes" id="UP001519460">
    <property type="component" value="Unassembled WGS sequence"/>
</dbReference>
<dbReference type="InterPro" id="IPR019169">
    <property type="entry name" value="Transmembrane_26"/>
</dbReference>
<evidence type="ECO:0000256" key="1">
    <source>
        <dbReference type="SAM" id="MobiDB-lite"/>
    </source>
</evidence>
<keyword evidence="4" id="KW-1185">Reference proteome</keyword>
<feature type="region of interest" description="Disordered" evidence="1">
    <location>
        <begin position="125"/>
        <end position="148"/>
    </location>
</feature>
<comment type="caution">
    <text evidence="3">The sequence shown here is derived from an EMBL/GenBank/DDBJ whole genome shotgun (WGS) entry which is preliminary data.</text>
</comment>
<accession>A0ABD0LB19</accession>
<feature type="compositionally biased region" description="Basic and acidic residues" evidence="1">
    <location>
        <begin position="125"/>
        <end position="135"/>
    </location>
</feature>
<dbReference type="EMBL" id="JACVVK020000064">
    <property type="protein sequence ID" value="KAK7496751.1"/>
    <property type="molecule type" value="Genomic_DNA"/>
</dbReference>
<feature type="transmembrane region" description="Helical" evidence="2">
    <location>
        <begin position="89"/>
        <end position="110"/>
    </location>
</feature>
<evidence type="ECO:0008006" key="5">
    <source>
        <dbReference type="Google" id="ProtNLM"/>
    </source>
</evidence>
<evidence type="ECO:0000313" key="4">
    <source>
        <dbReference type="Proteomes" id="UP001519460"/>
    </source>
</evidence>
<dbReference type="PANTHER" id="PTHR22168">
    <property type="entry name" value="TMEM26 PROTEIN"/>
    <property type="match status" value="1"/>
</dbReference>
<evidence type="ECO:0000256" key="2">
    <source>
        <dbReference type="SAM" id="Phobius"/>
    </source>
</evidence>
<keyword evidence="2" id="KW-0812">Transmembrane</keyword>
<feature type="compositionally biased region" description="Polar residues" evidence="1">
    <location>
        <begin position="136"/>
        <end position="147"/>
    </location>
</feature>
<dbReference type="AlphaFoldDB" id="A0ABD0LB19"/>
<name>A0ABD0LB19_9CAEN</name>
<feature type="transmembrane region" description="Helical" evidence="2">
    <location>
        <begin position="6"/>
        <end position="31"/>
    </location>
</feature>
<organism evidence="3 4">
    <name type="scientific">Batillaria attramentaria</name>
    <dbReference type="NCBI Taxonomy" id="370345"/>
    <lineage>
        <taxon>Eukaryota</taxon>
        <taxon>Metazoa</taxon>
        <taxon>Spiralia</taxon>
        <taxon>Lophotrochozoa</taxon>
        <taxon>Mollusca</taxon>
        <taxon>Gastropoda</taxon>
        <taxon>Caenogastropoda</taxon>
        <taxon>Sorbeoconcha</taxon>
        <taxon>Cerithioidea</taxon>
        <taxon>Batillariidae</taxon>
        <taxon>Batillaria</taxon>
    </lineage>
</organism>
<protein>
    <recommendedName>
        <fullName evidence="5">G-protein coupled receptors family 1 profile domain-containing protein</fullName>
    </recommendedName>
</protein>
<evidence type="ECO:0000313" key="3">
    <source>
        <dbReference type="EMBL" id="KAK7496751.1"/>
    </source>
</evidence>
<keyword evidence="2" id="KW-0472">Membrane</keyword>
<feature type="non-terminal residue" evidence="3">
    <location>
        <position position="1"/>
    </location>
</feature>
<proteinExistence type="predicted"/>
<reference evidence="3 4" key="1">
    <citation type="journal article" date="2023" name="Sci. Data">
        <title>Genome assembly of the Korean intertidal mud-creeper Batillaria attramentaria.</title>
        <authorList>
            <person name="Patra A.K."/>
            <person name="Ho P.T."/>
            <person name="Jun S."/>
            <person name="Lee S.J."/>
            <person name="Kim Y."/>
            <person name="Won Y.J."/>
        </authorList>
    </citation>
    <scope>NUCLEOTIDE SEQUENCE [LARGE SCALE GENOMIC DNA]</scope>
    <source>
        <strain evidence="3">Wonlab-2016</strain>
    </source>
</reference>
<sequence length="238" mass="26282">VRYNRILCMAILGIWSFSLIQFSLVLTATRARRDQTGLVTVRKKIKTPEERAVCCSADVYGIIISIMLQDLPFLVLRLLLIFKYKVLSYTNMFFTSKNTIVIILLIYRLIVVQIEKRRQREIENDPLRDHGHRLAESSSLTPSTCSGKSRLIKSGSSYSNGLYPPSRCITPYREHGSCGSLGNIHRIGEVSSGRIVASSDTESLGSISRGGGVGGGMRGNGAATWNRASTLENLNSPV</sequence>
<keyword evidence="2" id="KW-1133">Transmembrane helix</keyword>
<dbReference type="Pfam" id="PF09772">
    <property type="entry name" value="Tmem26"/>
    <property type="match status" value="1"/>
</dbReference>